<dbReference type="AlphaFoldDB" id="A0A9D3W6A7"/>
<reference evidence="2 3" key="1">
    <citation type="journal article" date="2021" name="Plant Biotechnol. J.">
        <title>Multi-omics assisted identification of the key and species-specific regulatory components of drought-tolerant mechanisms in Gossypium stocksii.</title>
        <authorList>
            <person name="Yu D."/>
            <person name="Ke L."/>
            <person name="Zhang D."/>
            <person name="Wu Y."/>
            <person name="Sun Y."/>
            <person name="Mei J."/>
            <person name="Sun J."/>
            <person name="Sun Y."/>
        </authorList>
    </citation>
    <scope>NUCLEOTIDE SEQUENCE [LARGE SCALE GENOMIC DNA]</scope>
    <source>
        <strain evidence="3">cv. E1</strain>
        <tissue evidence="2">Leaf</tissue>
    </source>
</reference>
<keyword evidence="1" id="KW-0812">Transmembrane</keyword>
<accession>A0A9D3W6A7</accession>
<organism evidence="2 3">
    <name type="scientific">Gossypium stocksii</name>
    <dbReference type="NCBI Taxonomy" id="47602"/>
    <lineage>
        <taxon>Eukaryota</taxon>
        <taxon>Viridiplantae</taxon>
        <taxon>Streptophyta</taxon>
        <taxon>Embryophyta</taxon>
        <taxon>Tracheophyta</taxon>
        <taxon>Spermatophyta</taxon>
        <taxon>Magnoliopsida</taxon>
        <taxon>eudicotyledons</taxon>
        <taxon>Gunneridae</taxon>
        <taxon>Pentapetalae</taxon>
        <taxon>rosids</taxon>
        <taxon>malvids</taxon>
        <taxon>Malvales</taxon>
        <taxon>Malvaceae</taxon>
        <taxon>Malvoideae</taxon>
        <taxon>Gossypium</taxon>
    </lineage>
</organism>
<feature type="transmembrane region" description="Helical" evidence="1">
    <location>
        <begin position="26"/>
        <end position="45"/>
    </location>
</feature>
<dbReference type="Proteomes" id="UP000828251">
    <property type="component" value="Unassembled WGS sequence"/>
</dbReference>
<keyword evidence="1" id="KW-0472">Membrane</keyword>
<gene>
    <name evidence="2" type="ORF">J1N35_012446</name>
</gene>
<name>A0A9D3W6A7_9ROSI</name>
<evidence type="ECO:0000313" key="2">
    <source>
        <dbReference type="EMBL" id="KAH1108678.1"/>
    </source>
</evidence>
<proteinExistence type="predicted"/>
<comment type="caution">
    <text evidence="2">The sequence shown here is derived from an EMBL/GenBank/DDBJ whole genome shotgun (WGS) entry which is preliminary data.</text>
</comment>
<dbReference type="EMBL" id="JAIQCV010000004">
    <property type="protein sequence ID" value="KAH1108678.1"/>
    <property type="molecule type" value="Genomic_DNA"/>
</dbReference>
<evidence type="ECO:0000256" key="1">
    <source>
        <dbReference type="SAM" id="Phobius"/>
    </source>
</evidence>
<protein>
    <submittedName>
        <fullName evidence="2">Uncharacterized protein</fullName>
    </submittedName>
</protein>
<keyword evidence="1" id="KW-1133">Transmembrane helix</keyword>
<sequence length="50" mass="5224">MTSNPDFIKAAKELDRPNEGSTMMEGILIFIAAVAATAVAQLLGCSGGRR</sequence>
<evidence type="ECO:0000313" key="3">
    <source>
        <dbReference type="Proteomes" id="UP000828251"/>
    </source>
</evidence>
<keyword evidence="3" id="KW-1185">Reference proteome</keyword>